<dbReference type="Proteomes" id="UP000037035">
    <property type="component" value="Unassembled WGS sequence"/>
</dbReference>
<organism evidence="1 2">
    <name type="scientific">Puccinia sorghi</name>
    <dbReference type="NCBI Taxonomy" id="27349"/>
    <lineage>
        <taxon>Eukaryota</taxon>
        <taxon>Fungi</taxon>
        <taxon>Dikarya</taxon>
        <taxon>Basidiomycota</taxon>
        <taxon>Pucciniomycotina</taxon>
        <taxon>Pucciniomycetes</taxon>
        <taxon>Pucciniales</taxon>
        <taxon>Pucciniaceae</taxon>
        <taxon>Puccinia</taxon>
    </lineage>
</organism>
<name>A0A0L6VI42_9BASI</name>
<reference evidence="1 2" key="1">
    <citation type="submission" date="2015-08" db="EMBL/GenBank/DDBJ databases">
        <title>Next Generation Sequencing and Analysis of the Genome of Puccinia sorghi L Schw, the Causal Agent of Maize Common Rust.</title>
        <authorList>
            <person name="Rochi L."/>
            <person name="Burguener G."/>
            <person name="Darino M."/>
            <person name="Turjanski A."/>
            <person name="Kreff E."/>
            <person name="Dieguez M.J."/>
            <person name="Sacco F."/>
        </authorList>
    </citation>
    <scope>NUCLEOTIDE SEQUENCE [LARGE SCALE GENOMIC DNA]</scope>
    <source>
        <strain evidence="1 2">RO10H11247</strain>
    </source>
</reference>
<protein>
    <submittedName>
        <fullName evidence="1">Uncharacterized protein</fullName>
    </submittedName>
</protein>
<dbReference type="AlphaFoldDB" id="A0A0L6VI42"/>
<keyword evidence="2" id="KW-1185">Reference proteome</keyword>
<gene>
    <name evidence="1" type="ORF">VP01_1660g2</name>
</gene>
<dbReference type="VEuPathDB" id="FungiDB:VP01_1660g2"/>
<evidence type="ECO:0000313" key="1">
    <source>
        <dbReference type="EMBL" id="KNZ59790.1"/>
    </source>
</evidence>
<dbReference type="OrthoDB" id="2505776at2759"/>
<accession>A0A0L6VI42</accession>
<comment type="caution">
    <text evidence="1">The sequence shown here is derived from an EMBL/GenBank/DDBJ whole genome shotgun (WGS) entry which is preliminary data.</text>
</comment>
<evidence type="ECO:0000313" key="2">
    <source>
        <dbReference type="Proteomes" id="UP000037035"/>
    </source>
</evidence>
<proteinExistence type="predicted"/>
<dbReference type="EMBL" id="LAVV01006460">
    <property type="protein sequence ID" value="KNZ59790.1"/>
    <property type="molecule type" value="Genomic_DNA"/>
</dbReference>
<sequence>MGPSALAQLPPQLKDCHSNYYQHSQFSRETPKYDERSKLDVQLTKNICCRVCFHLYDLEPTNLWHCCYKPFNNSDACDEELLIQKKIYQGHKDVGKLAYHSKPPKILPNVITTPRCVFLSQPILTWITWLLFMHREQNSRLDPSESKTKK</sequence>